<evidence type="ECO:0000256" key="3">
    <source>
        <dbReference type="ARBA" id="ARBA00022840"/>
    </source>
</evidence>
<evidence type="ECO:0000256" key="1">
    <source>
        <dbReference type="ARBA" id="ARBA00022448"/>
    </source>
</evidence>
<dbReference type="SUPFAM" id="SSF52540">
    <property type="entry name" value="P-loop containing nucleoside triphosphate hydrolases"/>
    <property type="match status" value="1"/>
</dbReference>
<dbReference type="InterPro" id="IPR003593">
    <property type="entry name" value="AAA+_ATPase"/>
</dbReference>
<sequence length="231" mass="25304">MLQAQNLTKKYGDQVALNSLNLHIKKGEIFALLGQNGAGKTTTINLFLGFIKPTEGHLTINGISVTKDPQRTKKEVAYIPETLMLYPNLTALENLKFFSALAGFNYSKSELTYFLSKVGLQLSAHDQYLAGYSKGMRQKVGIAIALAKQATALLLDEPTSGLDPKASNEFSQILKELSADGTAILMATHDIFRAREVATHIGIMKEGNLVMIIEAQKISANELENLYLKTV</sequence>
<proteinExistence type="predicted"/>
<keyword evidence="1" id="KW-0813">Transport</keyword>
<dbReference type="Proteomes" id="UP001468798">
    <property type="component" value="Unassembled WGS sequence"/>
</dbReference>
<evidence type="ECO:0000313" key="6">
    <source>
        <dbReference type="Proteomes" id="UP001468798"/>
    </source>
</evidence>
<dbReference type="SMART" id="SM00382">
    <property type="entry name" value="AAA"/>
    <property type="match status" value="1"/>
</dbReference>
<comment type="caution">
    <text evidence="5">The sequence shown here is derived from an EMBL/GenBank/DDBJ whole genome shotgun (WGS) entry which is preliminary data.</text>
</comment>
<dbReference type="GO" id="GO:0005524">
    <property type="term" value="F:ATP binding"/>
    <property type="evidence" value="ECO:0007669"/>
    <property type="project" value="UniProtKB-KW"/>
</dbReference>
<organism evidence="5 6">
    <name type="scientific">Flavobacterium polysaccharolyticum</name>
    <dbReference type="NCBI Taxonomy" id="3133148"/>
    <lineage>
        <taxon>Bacteria</taxon>
        <taxon>Pseudomonadati</taxon>
        <taxon>Bacteroidota</taxon>
        <taxon>Flavobacteriia</taxon>
        <taxon>Flavobacteriales</taxon>
        <taxon>Flavobacteriaceae</taxon>
        <taxon>Flavobacterium</taxon>
    </lineage>
</organism>
<accession>A0ABU9NX14</accession>
<dbReference type="PANTHER" id="PTHR42939:SF1">
    <property type="entry name" value="ABC TRANSPORTER ATP-BINDING PROTEIN ALBC-RELATED"/>
    <property type="match status" value="1"/>
</dbReference>
<gene>
    <name evidence="5" type="ORF">WFZ86_17850</name>
</gene>
<keyword evidence="6" id="KW-1185">Reference proteome</keyword>
<evidence type="ECO:0000259" key="4">
    <source>
        <dbReference type="PROSITE" id="PS50893"/>
    </source>
</evidence>
<name>A0ABU9NX14_9FLAO</name>
<dbReference type="EMBL" id="JBCGDP010000023">
    <property type="protein sequence ID" value="MEM0578372.1"/>
    <property type="molecule type" value="Genomic_DNA"/>
</dbReference>
<protein>
    <submittedName>
        <fullName evidence="5">ATP-binding cassette domain-containing protein</fullName>
    </submittedName>
</protein>
<dbReference type="PANTHER" id="PTHR42939">
    <property type="entry name" value="ABC TRANSPORTER ATP-BINDING PROTEIN ALBC-RELATED"/>
    <property type="match status" value="1"/>
</dbReference>
<dbReference type="InterPro" id="IPR051782">
    <property type="entry name" value="ABC_Transporter_VariousFunc"/>
</dbReference>
<evidence type="ECO:0000313" key="5">
    <source>
        <dbReference type="EMBL" id="MEM0578372.1"/>
    </source>
</evidence>
<keyword evidence="2" id="KW-0547">Nucleotide-binding</keyword>
<dbReference type="Pfam" id="PF00005">
    <property type="entry name" value="ABC_tran"/>
    <property type="match status" value="1"/>
</dbReference>
<dbReference type="InterPro" id="IPR027417">
    <property type="entry name" value="P-loop_NTPase"/>
</dbReference>
<evidence type="ECO:0000256" key="2">
    <source>
        <dbReference type="ARBA" id="ARBA00022741"/>
    </source>
</evidence>
<dbReference type="InterPro" id="IPR003439">
    <property type="entry name" value="ABC_transporter-like_ATP-bd"/>
</dbReference>
<dbReference type="PROSITE" id="PS00211">
    <property type="entry name" value="ABC_TRANSPORTER_1"/>
    <property type="match status" value="1"/>
</dbReference>
<keyword evidence="3 5" id="KW-0067">ATP-binding</keyword>
<feature type="domain" description="ABC transporter" evidence="4">
    <location>
        <begin position="2"/>
        <end position="231"/>
    </location>
</feature>
<dbReference type="PROSITE" id="PS50893">
    <property type="entry name" value="ABC_TRANSPORTER_2"/>
    <property type="match status" value="1"/>
</dbReference>
<dbReference type="InterPro" id="IPR017871">
    <property type="entry name" value="ABC_transporter-like_CS"/>
</dbReference>
<reference evidence="5 6" key="1">
    <citation type="submission" date="2024-03" db="EMBL/GenBank/DDBJ databases">
        <title>Two novel species of the genus Flavobacterium exhibiting potentially degradation of complex polysaccharides.</title>
        <authorList>
            <person name="Lian X."/>
        </authorList>
    </citation>
    <scope>NUCLEOTIDE SEQUENCE [LARGE SCALE GENOMIC DNA]</scope>
    <source>
        <strain evidence="5 6">N6</strain>
    </source>
</reference>
<dbReference type="RefSeq" id="WP_342693190.1">
    <property type="nucleotide sequence ID" value="NZ_JBCGDP010000023.1"/>
</dbReference>
<dbReference type="Gene3D" id="3.40.50.300">
    <property type="entry name" value="P-loop containing nucleotide triphosphate hydrolases"/>
    <property type="match status" value="1"/>
</dbReference>
<dbReference type="CDD" id="cd03230">
    <property type="entry name" value="ABC_DR_subfamily_A"/>
    <property type="match status" value="1"/>
</dbReference>